<dbReference type="Proteomes" id="UP000377595">
    <property type="component" value="Unassembled WGS sequence"/>
</dbReference>
<dbReference type="EMBL" id="BLAF01000008">
    <property type="protein sequence ID" value="GES18785.1"/>
    <property type="molecule type" value="Genomic_DNA"/>
</dbReference>
<accession>A0A5M3XAS1</accession>
<evidence type="ECO:0000313" key="1">
    <source>
        <dbReference type="EMBL" id="GES18785.1"/>
    </source>
</evidence>
<comment type="caution">
    <text evidence="1">The sequence shown here is derived from an EMBL/GenBank/DDBJ whole genome shotgun (WGS) entry which is preliminary data.</text>
</comment>
<name>A0A5M3XAS1_9ACTN</name>
<gene>
    <name evidence="1" type="ORF">Aple_016800</name>
</gene>
<protein>
    <submittedName>
        <fullName evidence="1">Uncharacterized protein</fullName>
    </submittedName>
</protein>
<proteinExistence type="predicted"/>
<sequence length="53" mass="5965">MEAGVPGVLQFERLGHELGGMDGGYGHVTEAMRTRLTDELQRRLRKLGKGRKR</sequence>
<keyword evidence="2" id="KW-1185">Reference proteome</keyword>
<dbReference type="AlphaFoldDB" id="A0A5M3XAS1"/>
<organism evidence="1 2">
    <name type="scientific">Acrocarpospora pleiomorpha</name>
    <dbReference type="NCBI Taxonomy" id="90975"/>
    <lineage>
        <taxon>Bacteria</taxon>
        <taxon>Bacillati</taxon>
        <taxon>Actinomycetota</taxon>
        <taxon>Actinomycetes</taxon>
        <taxon>Streptosporangiales</taxon>
        <taxon>Streptosporangiaceae</taxon>
        <taxon>Acrocarpospora</taxon>
    </lineage>
</organism>
<reference evidence="1 2" key="1">
    <citation type="submission" date="2019-10" db="EMBL/GenBank/DDBJ databases">
        <title>Whole genome shotgun sequence of Acrocarpospora pleiomorpha NBRC 16267.</title>
        <authorList>
            <person name="Ichikawa N."/>
            <person name="Kimura A."/>
            <person name="Kitahashi Y."/>
            <person name="Komaki H."/>
            <person name="Oguchi A."/>
        </authorList>
    </citation>
    <scope>NUCLEOTIDE SEQUENCE [LARGE SCALE GENOMIC DNA]</scope>
    <source>
        <strain evidence="1 2">NBRC 16267</strain>
    </source>
</reference>
<evidence type="ECO:0000313" key="2">
    <source>
        <dbReference type="Proteomes" id="UP000377595"/>
    </source>
</evidence>